<accession>X1RG89</accession>
<evidence type="ECO:0000313" key="1">
    <source>
        <dbReference type="EMBL" id="GAI79747.1"/>
    </source>
</evidence>
<name>X1RG89_9ZZZZ</name>
<comment type="caution">
    <text evidence="1">The sequence shown here is derived from an EMBL/GenBank/DDBJ whole genome shotgun (WGS) entry which is preliminary data.</text>
</comment>
<dbReference type="AlphaFoldDB" id="X1RG89"/>
<organism evidence="1">
    <name type="scientific">marine sediment metagenome</name>
    <dbReference type="NCBI Taxonomy" id="412755"/>
    <lineage>
        <taxon>unclassified sequences</taxon>
        <taxon>metagenomes</taxon>
        <taxon>ecological metagenomes</taxon>
    </lineage>
</organism>
<proteinExistence type="predicted"/>
<protein>
    <submittedName>
        <fullName evidence="1">Uncharacterized protein</fullName>
    </submittedName>
</protein>
<sequence>MGKPIDVTLDQDVYDGLVKYLEQEFGSARAKSLIVNVAVR</sequence>
<reference evidence="1" key="1">
    <citation type="journal article" date="2014" name="Front. Microbiol.">
        <title>High frequency of phylogenetically diverse reductive dehalogenase-homologous genes in deep subseafloor sedimentary metagenomes.</title>
        <authorList>
            <person name="Kawai M."/>
            <person name="Futagami T."/>
            <person name="Toyoda A."/>
            <person name="Takaki Y."/>
            <person name="Nishi S."/>
            <person name="Hori S."/>
            <person name="Arai W."/>
            <person name="Tsubouchi T."/>
            <person name="Morono Y."/>
            <person name="Uchiyama I."/>
            <person name="Ito T."/>
            <person name="Fujiyama A."/>
            <person name="Inagaki F."/>
            <person name="Takami H."/>
        </authorList>
    </citation>
    <scope>NUCLEOTIDE SEQUENCE</scope>
    <source>
        <strain evidence="1">Expedition CK06-06</strain>
    </source>
</reference>
<dbReference type="EMBL" id="BARW01008052">
    <property type="protein sequence ID" value="GAI79747.1"/>
    <property type="molecule type" value="Genomic_DNA"/>
</dbReference>
<gene>
    <name evidence="1" type="ORF">S12H4_16624</name>
</gene>
<feature type="non-terminal residue" evidence="1">
    <location>
        <position position="40"/>
    </location>
</feature>